<name>A0AAN9BIQ4_9CAEN</name>
<reference evidence="2 3" key="1">
    <citation type="submission" date="2024-02" db="EMBL/GenBank/DDBJ databases">
        <title>Chromosome-scale genome assembly of the rough periwinkle Littorina saxatilis.</title>
        <authorList>
            <person name="De Jode A."/>
            <person name="Faria R."/>
            <person name="Formenti G."/>
            <person name="Sims Y."/>
            <person name="Smith T.P."/>
            <person name="Tracey A."/>
            <person name="Wood J.M.D."/>
            <person name="Zagrodzka Z.B."/>
            <person name="Johannesson K."/>
            <person name="Butlin R.K."/>
            <person name="Leder E.H."/>
        </authorList>
    </citation>
    <scope>NUCLEOTIDE SEQUENCE [LARGE SCALE GENOMIC DNA]</scope>
    <source>
        <strain evidence="2">Snail1</strain>
        <tissue evidence="2">Muscle</tissue>
    </source>
</reference>
<feature type="region of interest" description="Disordered" evidence="1">
    <location>
        <begin position="44"/>
        <end position="77"/>
    </location>
</feature>
<accession>A0AAN9BIQ4</accession>
<protein>
    <submittedName>
        <fullName evidence="2">Uncharacterized protein</fullName>
    </submittedName>
</protein>
<dbReference type="EMBL" id="JBAMIC010000007">
    <property type="protein sequence ID" value="KAK7105854.1"/>
    <property type="molecule type" value="Genomic_DNA"/>
</dbReference>
<evidence type="ECO:0000313" key="2">
    <source>
        <dbReference type="EMBL" id="KAK7105854.1"/>
    </source>
</evidence>
<comment type="caution">
    <text evidence="2">The sequence shown here is derived from an EMBL/GenBank/DDBJ whole genome shotgun (WGS) entry which is preliminary data.</text>
</comment>
<organism evidence="2 3">
    <name type="scientific">Littorina saxatilis</name>
    <dbReference type="NCBI Taxonomy" id="31220"/>
    <lineage>
        <taxon>Eukaryota</taxon>
        <taxon>Metazoa</taxon>
        <taxon>Spiralia</taxon>
        <taxon>Lophotrochozoa</taxon>
        <taxon>Mollusca</taxon>
        <taxon>Gastropoda</taxon>
        <taxon>Caenogastropoda</taxon>
        <taxon>Littorinimorpha</taxon>
        <taxon>Littorinoidea</taxon>
        <taxon>Littorinidae</taxon>
        <taxon>Littorina</taxon>
    </lineage>
</organism>
<keyword evidence="3" id="KW-1185">Reference proteome</keyword>
<dbReference type="Proteomes" id="UP001374579">
    <property type="component" value="Unassembled WGS sequence"/>
</dbReference>
<gene>
    <name evidence="2" type="ORF">V1264_017180</name>
</gene>
<sequence>MPKWIPILAILLVAVLATALLGVLVLALWVCRANYFRTSIIVNQSPPPPPPQAEVQASKPSAPKKASRRWPWQRPSKPPCGHFGLDGVAWTVSPDDSILPVKRRF</sequence>
<proteinExistence type="predicted"/>
<dbReference type="AlphaFoldDB" id="A0AAN9BIQ4"/>
<evidence type="ECO:0000256" key="1">
    <source>
        <dbReference type="SAM" id="MobiDB-lite"/>
    </source>
</evidence>
<evidence type="ECO:0000313" key="3">
    <source>
        <dbReference type="Proteomes" id="UP001374579"/>
    </source>
</evidence>